<protein>
    <submittedName>
        <fullName evidence="1">Uncharacterized protein</fullName>
    </submittedName>
</protein>
<reference evidence="1" key="1">
    <citation type="submission" date="2019-04" db="EMBL/GenBank/DDBJ databases">
        <authorList>
            <consortium name="Science for Life Laboratories"/>
        </authorList>
    </citation>
    <scope>NUCLEOTIDE SEQUENCE</scope>
    <source>
        <strain evidence="1">MBLW1</strain>
    </source>
</reference>
<dbReference type="Proteomes" id="UP000464378">
    <property type="component" value="Chromosome"/>
</dbReference>
<dbReference type="AlphaFoldDB" id="A0A6C2YKK0"/>
<name>A0A6C2YKK0_9BACT</name>
<gene>
    <name evidence="1" type="ORF">GMBLW1_20530</name>
</gene>
<dbReference type="KEGG" id="tim:GMBLW1_20530"/>
<keyword evidence="2" id="KW-1185">Reference proteome</keyword>
<dbReference type="EMBL" id="LR586016">
    <property type="protein sequence ID" value="VIP01907.1"/>
    <property type="molecule type" value="Genomic_DNA"/>
</dbReference>
<proteinExistence type="predicted"/>
<dbReference type="InParanoid" id="A0A6C2YKK0"/>
<sequence>MPHRRMRLFLLTPLIMPIFILLGVCARSPDFHLLFCSSTTLSHYKSLDGEIIVTLQRGEEGINHIECEYIVKSGENAVTHSLGLISESTPVPPIRIVSISEPNFLAIVISDSPCFVPAVFDCETNKWDTPKTRLPESQRHILDSIKRITRDDCIFGGLVEWKSTLRSESAFDR</sequence>
<organism evidence="1">
    <name type="scientific">Tuwongella immobilis</name>
    <dbReference type="NCBI Taxonomy" id="692036"/>
    <lineage>
        <taxon>Bacteria</taxon>
        <taxon>Pseudomonadati</taxon>
        <taxon>Planctomycetota</taxon>
        <taxon>Planctomycetia</taxon>
        <taxon>Gemmatales</taxon>
        <taxon>Gemmataceae</taxon>
        <taxon>Tuwongella</taxon>
    </lineage>
</organism>
<dbReference type="EMBL" id="LR593887">
    <property type="protein sequence ID" value="VTR99809.1"/>
    <property type="molecule type" value="Genomic_DNA"/>
</dbReference>
<accession>A0A6C2YKK0</accession>
<evidence type="ECO:0000313" key="2">
    <source>
        <dbReference type="Proteomes" id="UP000464378"/>
    </source>
</evidence>
<evidence type="ECO:0000313" key="1">
    <source>
        <dbReference type="EMBL" id="VIP01907.1"/>
    </source>
</evidence>